<comment type="caution">
    <text evidence="1">The sequence shown here is derived from an EMBL/GenBank/DDBJ whole genome shotgun (WGS) entry which is preliminary data.</text>
</comment>
<proteinExistence type="predicted"/>
<accession>A0A5C8KC56</accession>
<gene>
    <name evidence="1" type="ORF">FVR03_07965</name>
</gene>
<sequence length="160" mass="18855">MQKANEENQATMEGNLFEYLDSILHEECFQKRGKKIWFRKTDSTILICEAQVSRYSNAFYLNFGIVFPELVNGNKMPKLSIDNWHVRGRFEEIIKDRKFIGSFPFEISTKDQVQLKDYLKENIKSCVVPFLLKYSSVEMVKREIAENVFDYGRMLTSNQV</sequence>
<dbReference type="AlphaFoldDB" id="A0A5C8KC56"/>
<dbReference type="Proteomes" id="UP000321926">
    <property type="component" value="Unassembled WGS sequence"/>
</dbReference>
<dbReference type="InterPro" id="IPR025412">
    <property type="entry name" value="DUF4304"/>
</dbReference>
<reference evidence="1 2" key="1">
    <citation type="submission" date="2019-08" db="EMBL/GenBank/DDBJ databases">
        <authorList>
            <person name="Shi S."/>
        </authorList>
    </citation>
    <scope>NUCLEOTIDE SEQUENCE [LARGE SCALE GENOMIC DNA]</scope>
    <source>
        <strain evidence="1 2">GY10130</strain>
    </source>
</reference>
<protein>
    <submittedName>
        <fullName evidence="1">DUF4304 domain-containing protein</fullName>
    </submittedName>
</protein>
<organism evidence="1 2">
    <name type="scientific">Pontibacter qinzhouensis</name>
    <dbReference type="NCBI Taxonomy" id="2603253"/>
    <lineage>
        <taxon>Bacteria</taxon>
        <taxon>Pseudomonadati</taxon>
        <taxon>Bacteroidota</taxon>
        <taxon>Cytophagia</taxon>
        <taxon>Cytophagales</taxon>
        <taxon>Hymenobacteraceae</taxon>
        <taxon>Pontibacter</taxon>
    </lineage>
</organism>
<name>A0A5C8KC56_9BACT</name>
<keyword evidence="2" id="KW-1185">Reference proteome</keyword>
<evidence type="ECO:0000313" key="2">
    <source>
        <dbReference type="Proteomes" id="UP000321926"/>
    </source>
</evidence>
<dbReference type="EMBL" id="VRTY01000023">
    <property type="protein sequence ID" value="TXK48625.1"/>
    <property type="molecule type" value="Genomic_DNA"/>
</dbReference>
<dbReference type="Pfam" id="PF14137">
    <property type="entry name" value="DUF4304"/>
    <property type="match status" value="1"/>
</dbReference>
<evidence type="ECO:0000313" key="1">
    <source>
        <dbReference type="EMBL" id="TXK48625.1"/>
    </source>
</evidence>